<accession>A0ABW2GYK2</accession>
<evidence type="ECO:0000313" key="1">
    <source>
        <dbReference type="EMBL" id="MFC7243409.1"/>
    </source>
</evidence>
<gene>
    <name evidence="1" type="ORF">ACFQO7_13065</name>
</gene>
<reference evidence="2" key="1">
    <citation type="journal article" date="2019" name="Int. J. Syst. Evol. Microbiol.">
        <title>The Global Catalogue of Microorganisms (GCM) 10K type strain sequencing project: providing services to taxonomists for standard genome sequencing and annotation.</title>
        <authorList>
            <consortium name="The Broad Institute Genomics Platform"/>
            <consortium name="The Broad Institute Genome Sequencing Center for Infectious Disease"/>
            <person name="Wu L."/>
            <person name="Ma J."/>
        </authorList>
    </citation>
    <scope>NUCLEOTIDE SEQUENCE [LARGE SCALE GENOMIC DNA]</scope>
    <source>
        <strain evidence="2">CGMCC 1.9106</strain>
    </source>
</reference>
<proteinExistence type="predicted"/>
<evidence type="ECO:0008006" key="3">
    <source>
        <dbReference type="Google" id="ProtNLM"/>
    </source>
</evidence>
<dbReference type="RefSeq" id="WP_376806607.1">
    <property type="nucleotide sequence ID" value="NZ_JBHTAC010000011.1"/>
</dbReference>
<name>A0ABW2GYK2_9ACTN</name>
<organism evidence="1 2">
    <name type="scientific">Catellatospora aurea</name>
    <dbReference type="NCBI Taxonomy" id="1337874"/>
    <lineage>
        <taxon>Bacteria</taxon>
        <taxon>Bacillati</taxon>
        <taxon>Actinomycetota</taxon>
        <taxon>Actinomycetes</taxon>
        <taxon>Micromonosporales</taxon>
        <taxon>Micromonosporaceae</taxon>
        <taxon>Catellatospora</taxon>
    </lineage>
</organism>
<sequence length="176" mass="19653">MAAFDHERDRHRLDYRLLTQSPIARVGTADVLADVMGWLRGEGYHLIEIEAAWLISAHMFRDLTAMSWNDCPSDRCWQCLGGSVGGILADAPAEATGVVLVLKAFGVYAGQRYSDAMTLLDTVADCAWRAMAHGRRVLCLAHIEAADIPLRRSGWFMEGNAEWAWADHLARLKRQN</sequence>
<comment type="caution">
    <text evidence="1">The sequence shown here is derived from an EMBL/GenBank/DDBJ whole genome shotgun (WGS) entry which is preliminary data.</text>
</comment>
<dbReference type="EMBL" id="JBHTAC010000011">
    <property type="protein sequence ID" value="MFC7243409.1"/>
    <property type="molecule type" value="Genomic_DNA"/>
</dbReference>
<keyword evidence="2" id="KW-1185">Reference proteome</keyword>
<protein>
    <recommendedName>
        <fullName evidence="3">N-acetyltransferase domain-containing protein</fullName>
    </recommendedName>
</protein>
<dbReference type="Proteomes" id="UP001596392">
    <property type="component" value="Unassembled WGS sequence"/>
</dbReference>
<evidence type="ECO:0000313" key="2">
    <source>
        <dbReference type="Proteomes" id="UP001596392"/>
    </source>
</evidence>